<dbReference type="Pfam" id="PF00015">
    <property type="entry name" value="MCPsignal"/>
    <property type="match status" value="1"/>
</dbReference>
<dbReference type="PANTHER" id="PTHR32089">
    <property type="entry name" value="METHYL-ACCEPTING CHEMOTAXIS PROTEIN MCPB"/>
    <property type="match status" value="1"/>
</dbReference>
<proteinExistence type="inferred from homology"/>
<sequence>MGNDGVQYQALLQKNKIMLIMLSISVVLATIVEFSIDAAWKNIVTILIGGLILIAVVAIAHFKKVFVKVTPFIAIIGLAAILGTIMHFSISDQNVFIVYYLIACSVLYLEYKIYFVGSILAIGLVGSYYFMYGEQLQTEITNTLLILGLVLIVFFLQMKITKKLANNIEALTKENQLRFEDEQANRQGLQAKTKQIANELQVISESSEMNHHSFEEMNKAVQEVASGTQTQSDSVNDITNSIENSTKMIKQMLESTEVIISETGRAGESSELGRLKIQQLQKQIHSFKSLVTEMAKNMDTLSKHVGDSVSSLHSIKEITSQTNLLALNASIEASRAGEAGRGFAVVADEIRKLAELTEKTTEVISNNLAEISESNDKSQIQMTSIAKEMDENIRETEETTSIFENINHAIQNLGEEMKQFKVLAINIGEDTSAIEIAINEFAAVVEEATATIEEISASVQHHTDQNQDVVKQIEHINLAVIALTKE</sequence>
<protein>
    <submittedName>
        <fullName evidence="6">Methyl-accepting chemotaxis protein</fullName>
    </submittedName>
</protein>
<dbReference type="GO" id="GO:0006935">
    <property type="term" value="P:chemotaxis"/>
    <property type="evidence" value="ECO:0007669"/>
    <property type="project" value="InterPro"/>
</dbReference>
<comment type="similarity">
    <text evidence="2">Belongs to the methyl-accepting chemotaxis (MCP) protein family.</text>
</comment>
<dbReference type="Gene3D" id="1.10.287.950">
    <property type="entry name" value="Methyl-accepting chemotaxis protein"/>
    <property type="match status" value="1"/>
</dbReference>
<dbReference type="GO" id="GO:0016020">
    <property type="term" value="C:membrane"/>
    <property type="evidence" value="ECO:0007669"/>
    <property type="project" value="InterPro"/>
</dbReference>
<keyword evidence="1 3" id="KW-0807">Transducer</keyword>
<organism evidence="6 7">
    <name type="scientific">Aquibacillus koreensis</name>
    <dbReference type="NCBI Taxonomy" id="279446"/>
    <lineage>
        <taxon>Bacteria</taxon>
        <taxon>Bacillati</taxon>
        <taxon>Bacillota</taxon>
        <taxon>Bacilli</taxon>
        <taxon>Bacillales</taxon>
        <taxon>Bacillaceae</taxon>
        <taxon>Aquibacillus</taxon>
    </lineage>
</organism>
<feature type="transmembrane region" description="Helical" evidence="4">
    <location>
        <begin position="17"/>
        <end position="36"/>
    </location>
</feature>
<dbReference type="PRINTS" id="PR00260">
    <property type="entry name" value="CHEMTRNSDUCR"/>
</dbReference>
<evidence type="ECO:0000313" key="7">
    <source>
        <dbReference type="Proteomes" id="UP001145072"/>
    </source>
</evidence>
<evidence type="ECO:0000313" key="6">
    <source>
        <dbReference type="EMBL" id="MDC3420035.1"/>
    </source>
</evidence>
<dbReference type="InterPro" id="IPR004089">
    <property type="entry name" value="MCPsignal_dom"/>
</dbReference>
<reference evidence="6" key="1">
    <citation type="submission" date="2022-06" db="EMBL/GenBank/DDBJ databases">
        <title>Aquibacillus sp. a new bacterium isolated from soil saline samples.</title>
        <authorList>
            <person name="Galisteo C."/>
            <person name="De La Haba R."/>
            <person name="Sanchez-Porro C."/>
            <person name="Ventosa A."/>
        </authorList>
    </citation>
    <scope>NUCLEOTIDE SEQUENCE</scope>
    <source>
        <strain evidence="6">JCM 12387</strain>
    </source>
</reference>
<dbReference type="PROSITE" id="PS50111">
    <property type="entry name" value="CHEMOTAXIS_TRANSDUC_2"/>
    <property type="match status" value="1"/>
</dbReference>
<dbReference type="RefSeq" id="WP_259868568.1">
    <property type="nucleotide sequence ID" value="NZ_JAOALK010000031.1"/>
</dbReference>
<dbReference type="GO" id="GO:0004888">
    <property type="term" value="F:transmembrane signaling receptor activity"/>
    <property type="evidence" value="ECO:0007669"/>
    <property type="project" value="InterPro"/>
</dbReference>
<name>A0A9X3WHW8_9BACI</name>
<keyword evidence="4" id="KW-0812">Transmembrane</keyword>
<keyword evidence="7" id="KW-1185">Reference proteome</keyword>
<dbReference type="SUPFAM" id="SSF58104">
    <property type="entry name" value="Methyl-accepting chemotaxis protein (MCP) signaling domain"/>
    <property type="match status" value="1"/>
</dbReference>
<evidence type="ECO:0000256" key="1">
    <source>
        <dbReference type="ARBA" id="ARBA00023224"/>
    </source>
</evidence>
<gene>
    <name evidence="6" type="ORF">NC661_06600</name>
</gene>
<evidence type="ECO:0000256" key="4">
    <source>
        <dbReference type="SAM" id="Phobius"/>
    </source>
</evidence>
<dbReference type="InterPro" id="IPR004090">
    <property type="entry name" value="Chemotax_Me-accpt_rcpt"/>
</dbReference>
<dbReference type="PANTHER" id="PTHR32089:SF112">
    <property type="entry name" value="LYSOZYME-LIKE PROTEIN-RELATED"/>
    <property type="match status" value="1"/>
</dbReference>
<dbReference type="SMART" id="SM00283">
    <property type="entry name" value="MA"/>
    <property type="match status" value="1"/>
</dbReference>
<feature type="transmembrane region" description="Helical" evidence="4">
    <location>
        <begin position="72"/>
        <end position="91"/>
    </location>
</feature>
<dbReference type="AlphaFoldDB" id="A0A9X3WHW8"/>
<keyword evidence="4" id="KW-1133">Transmembrane helix</keyword>
<evidence type="ECO:0000256" key="3">
    <source>
        <dbReference type="PROSITE-ProRule" id="PRU00284"/>
    </source>
</evidence>
<accession>A0A9X3WHW8</accession>
<dbReference type="Proteomes" id="UP001145072">
    <property type="component" value="Unassembled WGS sequence"/>
</dbReference>
<dbReference type="EMBL" id="JAMQJZ010000004">
    <property type="protein sequence ID" value="MDC3420035.1"/>
    <property type="molecule type" value="Genomic_DNA"/>
</dbReference>
<feature type="domain" description="Methyl-accepting transducer" evidence="5">
    <location>
        <begin position="206"/>
        <end position="456"/>
    </location>
</feature>
<feature type="transmembrane region" description="Helical" evidence="4">
    <location>
        <begin position="143"/>
        <end position="160"/>
    </location>
</feature>
<keyword evidence="4" id="KW-0472">Membrane</keyword>
<feature type="transmembrane region" description="Helical" evidence="4">
    <location>
        <begin position="111"/>
        <end position="131"/>
    </location>
</feature>
<dbReference type="GO" id="GO:0007165">
    <property type="term" value="P:signal transduction"/>
    <property type="evidence" value="ECO:0007669"/>
    <property type="project" value="UniProtKB-KW"/>
</dbReference>
<feature type="transmembrane region" description="Helical" evidence="4">
    <location>
        <begin position="42"/>
        <end position="60"/>
    </location>
</feature>
<comment type="caution">
    <text evidence="6">The sequence shown here is derived from an EMBL/GenBank/DDBJ whole genome shotgun (WGS) entry which is preliminary data.</text>
</comment>
<evidence type="ECO:0000259" key="5">
    <source>
        <dbReference type="PROSITE" id="PS50111"/>
    </source>
</evidence>
<evidence type="ECO:0000256" key="2">
    <source>
        <dbReference type="ARBA" id="ARBA00029447"/>
    </source>
</evidence>